<proteinExistence type="predicted"/>
<accession>X1D654</accession>
<comment type="caution">
    <text evidence="1">The sequence shown here is derived from an EMBL/GenBank/DDBJ whole genome shotgun (WGS) entry which is preliminary data.</text>
</comment>
<name>X1D654_9ZZZZ</name>
<sequence length="41" mass="4588">MNNQSIINIAAYKFVSLSQVELPILQQSLKTRAIELNIKGT</sequence>
<dbReference type="EMBL" id="BART01026744">
    <property type="protein sequence ID" value="GAH00559.1"/>
    <property type="molecule type" value="Genomic_DNA"/>
</dbReference>
<feature type="non-terminal residue" evidence="1">
    <location>
        <position position="41"/>
    </location>
</feature>
<dbReference type="AlphaFoldDB" id="X1D654"/>
<evidence type="ECO:0000313" key="1">
    <source>
        <dbReference type="EMBL" id="GAH00559.1"/>
    </source>
</evidence>
<organism evidence="1">
    <name type="scientific">marine sediment metagenome</name>
    <dbReference type="NCBI Taxonomy" id="412755"/>
    <lineage>
        <taxon>unclassified sequences</taxon>
        <taxon>metagenomes</taxon>
        <taxon>ecological metagenomes</taxon>
    </lineage>
</organism>
<gene>
    <name evidence="1" type="ORF">S01H4_47598</name>
</gene>
<reference evidence="1" key="1">
    <citation type="journal article" date="2014" name="Front. Microbiol.">
        <title>High frequency of phylogenetically diverse reductive dehalogenase-homologous genes in deep subseafloor sedimentary metagenomes.</title>
        <authorList>
            <person name="Kawai M."/>
            <person name="Futagami T."/>
            <person name="Toyoda A."/>
            <person name="Takaki Y."/>
            <person name="Nishi S."/>
            <person name="Hori S."/>
            <person name="Arai W."/>
            <person name="Tsubouchi T."/>
            <person name="Morono Y."/>
            <person name="Uchiyama I."/>
            <person name="Ito T."/>
            <person name="Fujiyama A."/>
            <person name="Inagaki F."/>
            <person name="Takami H."/>
        </authorList>
    </citation>
    <scope>NUCLEOTIDE SEQUENCE</scope>
    <source>
        <strain evidence="1">Expedition CK06-06</strain>
    </source>
</reference>
<protein>
    <submittedName>
        <fullName evidence="1">Uncharacterized protein</fullName>
    </submittedName>
</protein>